<evidence type="ECO:0000313" key="2">
    <source>
        <dbReference type="EMBL" id="KAK6923789.1"/>
    </source>
</evidence>
<feature type="compositionally biased region" description="Basic and acidic residues" evidence="1">
    <location>
        <begin position="50"/>
        <end position="68"/>
    </location>
</feature>
<protein>
    <submittedName>
        <fullName evidence="2">Uncharacterized protein</fullName>
    </submittedName>
</protein>
<evidence type="ECO:0000256" key="1">
    <source>
        <dbReference type="SAM" id="MobiDB-lite"/>
    </source>
</evidence>
<proteinExistence type="predicted"/>
<dbReference type="AlphaFoldDB" id="A0AAN8Z297"/>
<sequence length="90" mass="10208">MKDEEDDPEKAEALNGSIFDVANTPKEKSHHCETPSPAFTDDGETIASEDFDHLDASHFDDSESDRSSSRKKKALLRRFGDILRRNNKKE</sequence>
<name>A0AAN8Z297_9MAGN</name>
<dbReference type="Proteomes" id="UP001370490">
    <property type="component" value="Unassembled WGS sequence"/>
</dbReference>
<evidence type="ECO:0000313" key="3">
    <source>
        <dbReference type="Proteomes" id="UP001370490"/>
    </source>
</evidence>
<organism evidence="2 3">
    <name type="scientific">Dillenia turbinata</name>
    <dbReference type="NCBI Taxonomy" id="194707"/>
    <lineage>
        <taxon>Eukaryota</taxon>
        <taxon>Viridiplantae</taxon>
        <taxon>Streptophyta</taxon>
        <taxon>Embryophyta</taxon>
        <taxon>Tracheophyta</taxon>
        <taxon>Spermatophyta</taxon>
        <taxon>Magnoliopsida</taxon>
        <taxon>eudicotyledons</taxon>
        <taxon>Gunneridae</taxon>
        <taxon>Pentapetalae</taxon>
        <taxon>Dilleniales</taxon>
        <taxon>Dilleniaceae</taxon>
        <taxon>Dillenia</taxon>
    </lineage>
</organism>
<accession>A0AAN8Z297</accession>
<keyword evidence="3" id="KW-1185">Reference proteome</keyword>
<feature type="region of interest" description="Disordered" evidence="1">
    <location>
        <begin position="1"/>
        <end position="72"/>
    </location>
</feature>
<gene>
    <name evidence="2" type="ORF">RJ641_009989</name>
</gene>
<dbReference type="EMBL" id="JBAMMX010000017">
    <property type="protein sequence ID" value="KAK6923789.1"/>
    <property type="molecule type" value="Genomic_DNA"/>
</dbReference>
<comment type="caution">
    <text evidence="2">The sequence shown here is derived from an EMBL/GenBank/DDBJ whole genome shotgun (WGS) entry which is preliminary data.</text>
</comment>
<reference evidence="2 3" key="1">
    <citation type="submission" date="2023-12" db="EMBL/GenBank/DDBJ databases">
        <title>A high-quality genome assembly for Dillenia turbinata (Dilleniales).</title>
        <authorList>
            <person name="Chanderbali A."/>
        </authorList>
    </citation>
    <scope>NUCLEOTIDE SEQUENCE [LARGE SCALE GENOMIC DNA]</scope>
    <source>
        <strain evidence="2">LSX21</strain>
        <tissue evidence="2">Leaf</tissue>
    </source>
</reference>